<dbReference type="Pfam" id="PF11887">
    <property type="entry name" value="Mce4_CUP1"/>
    <property type="match status" value="1"/>
</dbReference>
<name>A0AAD0JSC4_9ACTN</name>
<gene>
    <name evidence="4" type="ORF">A6048_17310</name>
</gene>
<dbReference type="KEGG" id="dpc:A6048_17310"/>
<feature type="domain" description="Mce/MlaD" evidence="2">
    <location>
        <begin position="37"/>
        <end position="111"/>
    </location>
</feature>
<dbReference type="GO" id="GO:0005576">
    <property type="term" value="C:extracellular region"/>
    <property type="evidence" value="ECO:0007669"/>
    <property type="project" value="TreeGrafter"/>
</dbReference>
<proteinExistence type="predicted"/>
<feature type="region of interest" description="Disordered" evidence="1">
    <location>
        <begin position="341"/>
        <end position="375"/>
    </location>
</feature>
<protein>
    <recommendedName>
        <fullName evidence="6">Phospholipid/cholesterol/gamma-HCH transport system substrate-binding protein</fullName>
    </recommendedName>
</protein>
<evidence type="ECO:0000313" key="4">
    <source>
        <dbReference type="EMBL" id="AWH96967.1"/>
    </source>
</evidence>
<dbReference type="InterPro" id="IPR052336">
    <property type="entry name" value="MlaD_Phospholipid_Transporter"/>
</dbReference>
<dbReference type="InterPro" id="IPR003399">
    <property type="entry name" value="Mce/MlaD"/>
</dbReference>
<reference evidence="4 5" key="1">
    <citation type="submission" date="2016-04" db="EMBL/GenBank/DDBJ databases">
        <title>Complete genome sequence of the haloalkaliphilic hydrocarbon-degrading bacterium Dietzia psychralcaliphila ILA-1T, isolated from a drain of a fish product-processing plant.</title>
        <authorList>
            <person name="Zhao J."/>
            <person name="Hu B."/>
            <person name="Geng S."/>
            <person name="Nie Y."/>
            <person name="Tang Y."/>
        </authorList>
    </citation>
    <scope>NUCLEOTIDE SEQUENCE [LARGE SCALE GENOMIC DNA]</scope>
    <source>
        <strain evidence="4 5">ILA-1</strain>
    </source>
</reference>
<organism evidence="4 5">
    <name type="scientific">Dietzia psychralcaliphila</name>
    <dbReference type="NCBI Taxonomy" id="139021"/>
    <lineage>
        <taxon>Bacteria</taxon>
        <taxon>Bacillati</taxon>
        <taxon>Actinomycetota</taxon>
        <taxon>Actinomycetes</taxon>
        <taxon>Mycobacteriales</taxon>
        <taxon>Dietziaceae</taxon>
        <taxon>Dietzia</taxon>
    </lineage>
</organism>
<dbReference type="PANTHER" id="PTHR33371:SF16">
    <property type="entry name" value="MCE-FAMILY PROTEIN MCE3F"/>
    <property type="match status" value="1"/>
</dbReference>
<accession>A0AAD0JSC4</accession>
<feature type="domain" description="Mammalian cell entry C-terminal" evidence="3">
    <location>
        <begin position="136"/>
        <end position="301"/>
    </location>
</feature>
<evidence type="ECO:0000259" key="2">
    <source>
        <dbReference type="Pfam" id="PF02470"/>
    </source>
</evidence>
<dbReference type="AlphaFoldDB" id="A0AAD0JSC4"/>
<dbReference type="EMBL" id="CP015453">
    <property type="protein sequence ID" value="AWH96967.1"/>
    <property type="molecule type" value="Genomic_DNA"/>
</dbReference>
<dbReference type="Pfam" id="PF02470">
    <property type="entry name" value="MlaD"/>
    <property type="match status" value="1"/>
</dbReference>
<keyword evidence="5" id="KW-1185">Reference proteome</keyword>
<evidence type="ECO:0000256" key="1">
    <source>
        <dbReference type="SAM" id="MobiDB-lite"/>
    </source>
</evidence>
<evidence type="ECO:0000313" key="5">
    <source>
        <dbReference type="Proteomes" id="UP000244903"/>
    </source>
</evidence>
<evidence type="ECO:0000259" key="3">
    <source>
        <dbReference type="Pfam" id="PF11887"/>
    </source>
</evidence>
<evidence type="ECO:0008006" key="6">
    <source>
        <dbReference type="Google" id="ProtNLM"/>
    </source>
</evidence>
<dbReference type="RefSeq" id="WP_107747085.1">
    <property type="nucleotide sequence ID" value="NZ_CP015453.1"/>
</dbReference>
<sequence length="404" mass="42650">MNRHIVAQALLFAFISVVAIGYGIRYIGEDADVASGFRVVAHVEDARGVGPGVRVTYRGVDVGEVQDAVLDGTGGVQLGLRIIDGTRIPVSAHARVVTSTALGDNRLDVRPTSGTGPYLGEGGELLVPEDEQPAAIEHLIADIDTSLRALDPESLASFGDSVATALEGNGPRLGAILEDTALLTAVLAERAPTFRGLVGDGLVTVRALAARPDPLSGSASVARDVTAQLARREDTLVYLLDRSPEAMLRAQRLLDANREDAAGLLANTLVVTPVFRDRGPAWEAGLTQGERGLRALAGTVRNGRADFQLVATQGPVCVYPYQPRDVLDHSPREPNLRLYCPPGEDLEQRGSRAAPRPNDEGLAGATEPGTRIGPDMAVDPLLVPTGKEIAAYWATMMEGLRDGG</sequence>
<dbReference type="InterPro" id="IPR024516">
    <property type="entry name" value="Mce_C"/>
</dbReference>
<dbReference type="Proteomes" id="UP000244903">
    <property type="component" value="Chromosome"/>
</dbReference>
<dbReference type="PANTHER" id="PTHR33371">
    <property type="entry name" value="INTERMEMBRANE PHOSPHOLIPID TRANSPORT SYSTEM BINDING PROTEIN MLAD-RELATED"/>
    <property type="match status" value="1"/>
</dbReference>